<feature type="signal peptide" evidence="1">
    <location>
        <begin position="1"/>
        <end position="34"/>
    </location>
</feature>
<protein>
    <submittedName>
        <fullName evidence="3">Peptidoglycan-binding protein</fullName>
    </submittedName>
</protein>
<reference evidence="3" key="1">
    <citation type="submission" date="2022-01" db="EMBL/GenBank/DDBJ databases">
        <title>Draft Genome Sequences of Seven Type Strains of the Genus Streptomyces.</title>
        <authorList>
            <person name="Aziz S."/>
            <person name="Coretto E."/>
            <person name="Chronakova A."/>
            <person name="Sproer C."/>
            <person name="Huber K."/>
            <person name="Nouioui I."/>
            <person name="Gross H."/>
        </authorList>
    </citation>
    <scope>NUCLEOTIDE SEQUENCE</scope>
    <source>
        <strain evidence="3">DSM 103493</strain>
    </source>
</reference>
<dbReference type="SUPFAM" id="SSF47090">
    <property type="entry name" value="PGBD-like"/>
    <property type="match status" value="1"/>
</dbReference>
<dbReference type="Proteomes" id="UP001139384">
    <property type="component" value="Unassembled WGS sequence"/>
</dbReference>
<dbReference type="InterPro" id="IPR002477">
    <property type="entry name" value="Peptidoglycan-bd-like"/>
</dbReference>
<sequence>MKESRMLRAKAGVAAGAMLLAGLGVAGTAGQANAATYWCNKTLGRFINGGNGHELANIPAYGSTDNCITARGASGPHVEAIQKSLRHCHKRTRVEVDGHFGRITEEELEIVQARLDLENDGVYGPNTRDKLKWQSTTGHCDTLP</sequence>
<feature type="chain" id="PRO_5040789223" evidence="1">
    <location>
        <begin position="35"/>
        <end position="144"/>
    </location>
</feature>
<evidence type="ECO:0000313" key="3">
    <source>
        <dbReference type="EMBL" id="MCF1598330.1"/>
    </source>
</evidence>
<accession>A0A9X1TPL1</accession>
<evidence type="ECO:0000259" key="2">
    <source>
        <dbReference type="Pfam" id="PF01471"/>
    </source>
</evidence>
<proteinExistence type="predicted"/>
<feature type="domain" description="Peptidoglycan binding-like" evidence="2">
    <location>
        <begin position="74"/>
        <end position="131"/>
    </location>
</feature>
<gene>
    <name evidence="3" type="ORF">L0P92_32975</name>
</gene>
<dbReference type="EMBL" id="JAKEIP010000205">
    <property type="protein sequence ID" value="MCF1598330.1"/>
    <property type="molecule type" value="Genomic_DNA"/>
</dbReference>
<dbReference type="InterPro" id="IPR036366">
    <property type="entry name" value="PGBDSf"/>
</dbReference>
<dbReference type="Gene3D" id="1.10.101.10">
    <property type="entry name" value="PGBD-like superfamily/PGBD"/>
    <property type="match status" value="1"/>
</dbReference>
<dbReference type="InterPro" id="IPR036365">
    <property type="entry name" value="PGBD-like_sf"/>
</dbReference>
<comment type="caution">
    <text evidence="3">The sequence shown here is derived from an EMBL/GenBank/DDBJ whole genome shotgun (WGS) entry which is preliminary data.</text>
</comment>
<dbReference type="Pfam" id="PF01471">
    <property type="entry name" value="PG_binding_1"/>
    <property type="match status" value="1"/>
</dbReference>
<dbReference type="RefSeq" id="WP_234766732.1">
    <property type="nucleotide sequence ID" value="NZ_JAKEIP010000205.1"/>
</dbReference>
<evidence type="ECO:0000313" key="4">
    <source>
        <dbReference type="Proteomes" id="UP001139384"/>
    </source>
</evidence>
<keyword evidence="4" id="KW-1185">Reference proteome</keyword>
<dbReference type="AlphaFoldDB" id="A0A9X1TPL1"/>
<organism evidence="3 4">
    <name type="scientific">Streptomyces muensis</name>
    <dbReference type="NCBI Taxonomy" id="1077944"/>
    <lineage>
        <taxon>Bacteria</taxon>
        <taxon>Bacillati</taxon>
        <taxon>Actinomycetota</taxon>
        <taxon>Actinomycetes</taxon>
        <taxon>Kitasatosporales</taxon>
        <taxon>Streptomycetaceae</taxon>
        <taxon>Streptomyces</taxon>
    </lineage>
</organism>
<name>A0A9X1TPL1_STRM4</name>
<keyword evidence="1" id="KW-0732">Signal</keyword>
<evidence type="ECO:0000256" key="1">
    <source>
        <dbReference type="SAM" id="SignalP"/>
    </source>
</evidence>